<evidence type="ECO:0000313" key="5">
    <source>
        <dbReference type="Proteomes" id="UP000236725"/>
    </source>
</evidence>
<dbReference type="Gene3D" id="2.60.120.1440">
    <property type="match status" value="1"/>
</dbReference>
<dbReference type="EMBL" id="FNVS01000008">
    <property type="protein sequence ID" value="SEF84685.1"/>
    <property type="molecule type" value="Genomic_DNA"/>
</dbReference>
<dbReference type="PIRSF" id="PIRSF018266">
    <property type="entry name" value="FecR"/>
    <property type="match status" value="1"/>
</dbReference>
<feature type="transmembrane region" description="Helical" evidence="1">
    <location>
        <begin position="82"/>
        <end position="104"/>
    </location>
</feature>
<evidence type="ECO:0000259" key="2">
    <source>
        <dbReference type="Pfam" id="PF04773"/>
    </source>
</evidence>
<comment type="caution">
    <text evidence="4">The sequence shown here is derived from an EMBL/GenBank/DDBJ whole genome shotgun (WGS) entry which is preliminary data.</text>
</comment>
<keyword evidence="5" id="KW-1185">Reference proteome</keyword>
<dbReference type="RefSeq" id="WP_103983245.1">
    <property type="nucleotide sequence ID" value="NZ_FNVS01000008.1"/>
</dbReference>
<dbReference type="InterPro" id="IPR032508">
    <property type="entry name" value="FecR_C"/>
</dbReference>
<protein>
    <submittedName>
        <fullName evidence="4">FecR family protein</fullName>
    </submittedName>
</protein>
<dbReference type="Pfam" id="PF16344">
    <property type="entry name" value="FecR_C"/>
    <property type="match status" value="1"/>
</dbReference>
<accession>A0A8G2BW84</accession>
<dbReference type="GO" id="GO:0016989">
    <property type="term" value="F:sigma factor antagonist activity"/>
    <property type="evidence" value="ECO:0007669"/>
    <property type="project" value="TreeGrafter"/>
</dbReference>
<reference evidence="4 5" key="1">
    <citation type="submission" date="2016-10" db="EMBL/GenBank/DDBJ databases">
        <authorList>
            <person name="Varghese N."/>
            <person name="Submissions S."/>
        </authorList>
    </citation>
    <scope>NUCLEOTIDE SEQUENCE [LARGE SCALE GENOMIC DNA]</scope>
    <source>
        <strain evidence="4 5">DSM 29073</strain>
    </source>
</reference>
<evidence type="ECO:0000313" key="4">
    <source>
        <dbReference type="EMBL" id="SEF84685.1"/>
    </source>
</evidence>
<sequence>MDETTIYRYLSGLATDNEQKAILEWIKTSPENQAAFFDIKAVWNSKHVLNKTEYNTDYSLKLLNQRINKIASSTKEKKLFTILKYSTGVAAAILLLAVSLPFLIKNPSAKRTSLVRVYTNHSNDNSIKTFFLADGTVVWLGSNSTLTCPTTFEGSTREVHLTGEAFFEVTKDPDHPFIVKAGENEIKVLGTSFSVFSREEDNTFETILMNGSIQLDNRDGEKLAILRPGQQALYSKTNKSVEINEVDANALTSWRFGLISLTNVSISEILRCIEKTYNVNIKMDIRFLENRIYNFSFKRSKGAQEALDQLSYITKIKAEILP</sequence>
<dbReference type="Proteomes" id="UP000236725">
    <property type="component" value="Unassembled WGS sequence"/>
</dbReference>
<keyword evidence="1" id="KW-0812">Transmembrane</keyword>
<keyword evidence="1" id="KW-1133">Transmembrane helix</keyword>
<dbReference type="Pfam" id="PF04773">
    <property type="entry name" value="FecR"/>
    <property type="match status" value="1"/>
</dbReference>
<organism evidence="4 5">
    <name type="scientific">Parabacteroides chinchillae</name>
    <dbReference type="NCBI Taxonomy" id="871327"/>
    <lineage>
        <taxon>Bacteria</taxon>
        <taxon>Pseudomonadati</taxon>
        <taxon>Bacteroidota</taxon>
        <taxon>Bacteroidia</taxon>
        <taxon>Bacteroidales</taxon>
        <taxon>Tannerellaceae</taxon>
        <taxon>Parabacteroides</taxon>
    </lineage>
</organism>
<dbReference type="InterPro" id="IPR012373">
    <property type="entry name" value="Ferrdict_sens_TM"/>
</dbReference>
<keyword evidence="1" id="KW-0472">Membrane</keyword>
<dbReference type="Gene3D" id="3.55.50.30">
    <property type="match status" value="1"/>
</dbReference>
<gene>
    <name evidence="4" type="ORF">SAMN05444001_10835</name>
</gene>
<feature type="domain" description="Protein FecR C-terminal" evidence="3">
    <location>
        <begin position="260"/>
        <end position="320"/>
    </location>
</feature>
<dbReference type="InterPro" id="IPR006860">
    <property type="entry name" value="FecR"/>
</dbReference>
<feature type="domain" description="FecR protein" evidence="2">
    <location>
        <begin position="122"/>
        <end position="213"/>
    </location>
</feature>
<evidence type="ECO:0000256" key="1">
    <source>
        <dbReference type="SAM" id="Phobius"/>
    </source>
</evidence>
<evidence type="ECO:0000259" key="3">
    <source>
        <dbReference type="Pfam" id="PF16344"/>
    </source>
</evidence>
<dbReference type="AlphaFoldDB" id="A0A8G2BW84"/>
<dbReference type="PANTHER" id="PTHR30273:SF2">
    <property type="entry name" value="PROTEIN FECR"/>
    <property type="match status" value="1"/>
</dbReference>
<proteinExistence type="predicted"/>
<name>A0A8G2BW84_9BACT</name>
<dbReference type="PANTHER" id="PTHR30273">
    <property type="entry name" value="PERIPLASMIC SIGNAL SENSOR AND SIGMA FACTOR ACTIVATOR FECR-RELATED"/>
    <property type="match status" value="1"/>
</dbReference>